<dbReference type="GO" id="GO:0004930">
    <property type="term" value="F:G protein-coupled receptor activity"/>
    <property type="evidence" value="ECO:0007669"/>
    <property type="project" value="InterPro"/>
</dbReference>
<evidence type="ECO:0000256" key="3">
    <source>
        <dbReference type="ARBA" id="ARBA00022989"/>
    </source>
</evidence>
<evidence type="ECO:0000256" key="1">
    <source>
        <dbReference type="ARBA" id="ARBA00004141"/>
    </source>
</evidence>
<keyword evidence="4" id="KW-0472">Membrane</keyword>
<dbReference type="PRINTS" id="PR00592">
    <property type="entry name" value="CASENSINGR"/>
</dbReference>
<dbReference type="InterPro" id="IPR000068">
    <property type="entry name" value="GPCR_3_Ca_sens_rcpt-rel"/>
</dbReference>
<dbReference type="SUPFAM" id="SSF53822">
    <property type="entry name" value="Periplasmic binding protein-like I"/>
    <property type="match status" value="1"/>
</dbReference>
<name>A0A974CUW4_XENLA</name>
<accession>A0A974CUW4</accession>
<gene>
    <name evidence="8" type="ORF">XELAEV_180302731mg</name>
</gene>
<evidence type="ECO:0000256" key="5">
    <source>
        <dbReference type="ARBA" id="ARBA00023170"/>
    </source>
</evidence>
<organism evidence="8 9">
    <name type="scientific">Xenopus laevis</name>
    <name type="common">African clawed frog</name>
    <dbReference type="NCBI Taxonomy" id="8355"/>
    <lineage>
        <taxon>Eukaryota</taxon>
        <taxon>Metazoa</taxon>
        <taxon>Chordata</taxon>
        <taxon>Craniata</taxon>
        <taxon>Vertebrata</taxon>
        <taxon>Euteleostomi</taxon>
        <taxon>Amphibia</taxon>
        <taxon>Batrachia</taxon>
        <taxon>Anura</taxon>
        <taxon>Pipoidea</taxon>
        <taxon>Pipidae</taxon>
        <taxon>Xenopodinae</taxon>
        <taxon>Xenopus</taxon>
        <taxon>Xenopus</taxon>
    </lineage>
</organism>
<dbReference type="GO" id="GO:0005886">
    <property type="term" value="C:plasma membrane"/>
    <property type="evidence" value="ECO:0007669"/>
    <property type="project" value="TreeGrafter"/>
</dbReference>
<evidence type="ECO:0000256" key="2">
    <source>
        <dbReference type="ARBA" id="ARBA00022692"/>
    </source>
</evidence>
<dbReference type="AlphaFoldDB" id="A0A974CUW4"/>
<dbReference type="FunFam" id="3.40.50.2300:FF:000334">
    <property type="entry name" value="Vomeronasal 2, receptor 56"/>
    <property type="match status" value="1"/>
</dbReference>
<sequence length="268" mass="31697">ISYSSENPILNNKVEFPYVYRIISNELSEVDAIISIFKYFGWNWVGLIVSDDDYGYRASKRLEKVMRKESVCLDFLIRLKSNSYTQFNDKIQETIYKSTAKVIMLFLSSKFAENFQEFFYRDKIPKKIWIASSYLPRTVFMPLFPAFDTLNGTLVFSIQQGEIPGFKQFFYSLNPFKYQHDILLANMWQLLFECNLPTTRQLFLYNCTGNESFDNIDLVAYETFDFRISYRIYTAVYAMAHALHELYGTMTSHPKSAESLQVYFKQWQ</sequence>
<evidence type="ECO:0000256" key="6">
    <source>
        <dbReference type="ARBA" id="ARBA00023180"/>
    </source>
</evidence>
<dbReference type="InterPro" id="IPR028082">
    <property type="entry name" value="Peripla_BP_I"/>
</dbReference>
<evidence type="ECO:0000259" key="7">
    <source>
        <dbReference type="Pfam" id="PF01094"/>
    </source>
</evidence>
<dbReference type="InterPro" id="IPR001828">
    <property type="entry name" value="ANF_lig-bd_rcpt"/>
</dbReference>
<feature type="non-terminal residue" evidence="8">
    <location>
        <position position="268"/>
    </location>
</feature>
<dbReference type="InterPro" id="IPR000337">
    <property type="entry name" value="GPCR_3"/>
</dbReference>
<keyword evidence="3" id="KW-1133">Transmembrane helix</keyword>
<keyword evidence="5" id="KW-0675">Receptor</keyword>
<dbReference type="Proteomes" id="UP000694892">
    <property type="component" value="Chromosome 5S"/>
</dbReference>
<feature type="non-terminal residue" evidence="8">
    <location>
        <position position="1"/>
    </location>
</feature>
<evidence type="ECO:0000313" key="8">
    <source>
        <dbReference type="EMBL" id="OCT79176.1"/>
    </source>
</evidence>
<proteinExistence type="predicted"/>
<comment type="subcellular location">
    <subcellularLocation>
        <location evidence="1">Membrane</location>
        <topology evidence="1">Multi-pass membrane protein</topology>
    </subcellularLocation>
</comment>
<reference evidence="9" key="1">
    <citation type="journal article" date="2016" name="Nature">
        <title>Genome evolution in the allotetraploid frog Xenopus laevis.</title>
        <authorList>
            <person name="Session A.M."/>
            <person name="Uno Y."/>
            <person name="Kwon T."/>
            <person name="Chapman J.A."/>
            <person name="Toyoda A."/>
            <person name="Takahashi S."/>
            <person name="Fukui A."/>
            <person name="Hikosaka A."/>
            <person name="Suzuki A."/>
            <person name="Kondo M."/>
            <person name="van Heeringen S.J."/>
            <person name="Quigley I."/>
            <person name="Heinz S."/>
            <person name="Ogino H."/>
            <person name="Ochi H."/>
            <person name="Hellsten U."/>
            <person name="Lyons J.B."/>
            <person name="Simakov O."/>
            <person name="Putnam N."/>
            <person name="Stites J."/>
            <person name="Kuroki Y."/>
            <person name="Tanaka T."/>
            <person name="Michiue T."/>
            <person name="Watanabe M."/>
            <person name="Bogdanovic O."/>
            <person name="Lister R."/>
            <person name="Georgiou G."/>
            <person name="Paranjpe S.S."/>
            <person name="van Kruijsbergen I."/>
            <person name="Shu S."/>
            <person name="Carlson J."/>
            <person name="Kinoshita T."/>
            <person name="Ohta Y."/>
            <person name="Mawaribuchi S."/>
            <person name="Jenkins J."/>
            <person name="Grimwood J."/>
            <person name="Schmutz J."/>
            <person name="Mitros T."/>
            <person name="Mozaffari S.V."/>
            <person name="Suzuki Y."/>
            <person name="Haramoto Y."/>
            <person name="Yamamoto T.S."/>
            <person name="Takagi C."/>
            <person name="Heald R."/>
            <person name="Miller K."/>
            <person name="Haudenschild C."/>
            <person name="Kitzman J."/>
            <person name="Nakayama T."/>
            <person name="Izutsu Y."/>
            <person name="Robert J."/>
            <person name="Fortriede J."/>
            <person name="Burns K."/>
            <person name="Lotay V."/>
            <person name="Karimi K."/>
            <person name="Yasuoka Y."/>
            <person name="Dichmann D.S."/>
            <person name="Flajnik M.F."/>
            <person name="Houston D.W."/>
            <person name="Shendure J."/>
            <person name="DuPasquier L."/>
            <person name="Vize P.D."/>
            <person name="Zorn A.M."/>
            <person name="Ito M."/>
            <person name="Marcotte E.M."/>
            <person name="Wallingford J.B."/>
            <person name="Ito Y."/>
            <person name="Asashima M."/>
            <person name="Ueno N."/>
            <person name="Matsuda Y."/>
            <person name="Veenstra G.J."/>
            <person name="Fujiyama A."/>
            <person name="Harland R.M."/>
            <person name="Taira M."/>
            <person name="Rokhsar D.S."/>
        </authorList>
    </citation>
    <scope>NUCLEOTIDE SEQUENCE [LARGE SCALE GENOMIC DNA]</scope>
    <source>
        <strain evidence="9">J</strain>
    </source>
</reference>
<dbReference type="OMA" id="ESICGAY"/>
<protein>
    <recommendedName>
        <fullName evidence="7">Receptor ligand binding region domain-containing protein</fullName>
    </recommendedName>
</protein>
<feature type="domain" description="Receptor ligand binding region" evidence="7">
    <location>
        <begin position="1"/>
        <end position="253"/>
    </location>
</feature>
<dbReference type="PRINTS" id="PR00248">
    <property type="entry name" value="GPCRMGR"/>
</dbReference>
<dbReference type="Pfam" id="PF01094">
    <property type="entry name" value="ANF_receptor"/>
    <property type="match status" value="1"/>
</dbReference>
<dbReference type="PANTHER" id="PTHR24061">
    <property type="entry name" value="CALCIUM-SENSING RECEPTOR-RELATED"/>
    <property type="match status" value="1"/>
</dbReference>
<keyword evidence="6" id="KW-0325">Glycoprotein</keyword>
<evidence type="ECO:0000256" key="4">
    <source>
        <dbReference type="ARBA" id="ARBA00023136"/>
    </source>
</evidence>
<keyword evidence="2" id="KW-0812">Transmembrane</keyword>
<dbReference type="Gene3D" id="3.40.50.2300">
    <property type="match status" value="2"/>
</dbReference>
<dbReference type="PANTHER" id="PTHR24061:SF627">
    <property type="entry name" value="VOMERONASAL TYPE-2 RECEPTOR 26-LIKE"/>
    <property type="match status" value="1"/>
</dbReference>
<evidence type="ECO:0000313" key="9">
    <source>
        <dbReference type="Proteomes" id="UP000694892"/>
    </source>
</evidence>
<dbReference type="EMBL" id="CM004475">
    <property type="protein sequence ID" value="OCT79176.1"/>
    <property type="molecule type" value="Genomic_DNA"/>
</dbReference>